<evidence type="ECO:0000313" key="4">
    <source>
        <dbReference type="EMBL" id="WAQ99518.1"/>
    </source>
</evidence>
<evidence type="ECO:0000256" key="1">
    <source>
        <dbReference type="ARBA" id="ARBA00007381"/>
    </source>
</evidence>
<gene>
    <name evidence="4" type="ORF">MAR_023891</name>
</gene>
<dbReference type="InterPro" id="IPR043129">
    <property type="entry name" value="ATPase_NBD"/>
</dbReference>
<dbReference type="PRINTS" id="PR00301">
    <property type="entry name" value="HEATSHOCK70"/>
</dbReference>
<dbReference type="InterPro" id="IPR013126">
    <property type="entry name" value="Hsp_70_fam"/>
</dbReference>
<evidence type="ECO:0000256" key="2">
    <source>
        <dbReference type="ARBA" id="ARBA00022741"/>
    </source>
</evidence>
<name>A0ABY7DRJ0_MYAAR</name>
<organism evidence="4 5">
    <name type="scientific">Mya arenaria</name>
    <name type="common">Soft-shell clam</name>
    <dbReference type="NCBI Taxonomy" id="6604"/>
    <lineage>
        <taxon>Eukaryota</taxon>
        <taxon>Metazoa</taxon>
        <taxon>Spiralia</taxon>
        <taxon>Lophotrochozoa</taxon>
        <taxon>Mollusca</taxon>
        <taxon>Bivalvia</taxon>
        <taxon>Autobranchia</taxon>
        <taxon>Heteroconchia</taxon>
        <taxon>Euheterodonta</taxon>
        <taxon>Imparidentia</taxon>
        <taxon>Neoheterodontei</taxon>
        <taxon>Myida</taxon>
        <taxon>Myoidea</taxon>
        <taxon>Myidae</taxon>
        <taxon>Mya</taxon>
    </lineage>
</organism>
<dbReference type="PANTHER" id="PTHR14187:SF5">
    <property type="entry name" value="HEAT SHOCK 70 KDA PROTEIN 12A"/>
    <property type="match status" value="1"/>
</dbReference>
<comment type="similarity">
    <text evidence="1">Belongs to the heat shock protein 70 family.</text>
</comment>
<accession>A0ABY7DRJ0</accession>
<reference evidence="4" key="1">
    <citation type="submission" date="2022-11" db="EMBL/GenBank/DDBJ databases">
        <title>Centuries of genome instability and evolution in soft-shell clam transmissible cancer (bioRxiv).</title>
        <authorList>
            <person name="Hart S.F.M."/>
            <person name="Yonemitsu M.A."/>
            <person name="Giersch R.M."/>
            <person name="Beal B.F."/>
            <person name="Arriagada G."/>
            <person name="Davis B.W."/>
            <person name="Ostrander E.A."/>
            <person name="Goff S.P."/>
            <person name="Metzger M.J."/>
        </authorList>
    </citation>
    <scope>NUCLEOTIDE SEQUENCE</scope>
    <source>
        <strain evidence="4">MELC-2E11</strain>
        <tissue evidence="4">Siphon/mantle</tissue>
    </source>
</reference>
<sequence>MTTDEGSSKVPTMVLFDQNKKFHSFGYEAQNKYEKLLSRDNHREWYLFTDFKMTLFQSKELKENTPVKDIQEKIEMPAIDVFANAIGFIKNKLQEDLDKRDSGIRESDIHWVLTVPAIWNDSAKQFMRNAAIKAGILDEMLSLALEPEAASVYCMESFPCVGKVGTRYIILDLGGGTADITCHKVVEGGLKELKGPEGGRFGGTNFWEMMADFEMSKRKFDNLENDQLIVKFPPRLYEIYGEHESIDDVLQKAGCSEDIKIKQGKMRILKDKGQWIFDETIDQVIERTQSLLNALEDVDYIVLVGGFSESKYLRTRMKAEFGDKVVEPTEPRTAVMRGAVLFGHNPAAIQTRVSKYTYGIATMKHFEPGLHSEQKRILIGGRAYCDDIFEKHVTIGQEIIVGQSMKEITYHPTIAKQTQATLQVFASSKEDPEYVTDEGCQHVGSLLVEMDTGGNRNFKIKVKLIFGGTEIQVKVRDEHGIVIKDAKMKFLD</sequence>
<dbReference type="Gene3D" id="3.30.420.40">
    <property type="match status" value="2"/>
</dbReference>
<keyword evidence="2" id="KW-0547">Nucleotide-binding</keyword>
<dbReference type="Proteomes" id="UP001164746">
    <property type="component" value="Chromosome 3"/>
</dbReference>
<dbReference type="SUPFAM" id="SSF53067">
    <property type="entry name" value="Actin-like ATPase domain"/>
    <property type="match status" value="2"/>
</dbReference>
<dbReference type="Pfam" id="PF00012">
    <property type="entry name" value="HSP70"/>
    <property type="match status" value="1"/>
</dbReference>
<protein>
    <submittedName>
        <fullName evidence="4">HS12B-like protein</fullName>
    </submittedName>
</protein>
<evidence type="ECO:0000313" key="5">
    <source>
        <dbReference type="Proteomes" id="UP001164746"/>
    </source>
</evidence>
<keyword evidence="3" id="KW-0067">ATP-binding</keyword>
<keyword evidence="5" id="KW-1185">Reference proteome</keyword>
<proteinExistence type="inferred from homology"/>
<dbReference type="PANTHER" id="PTHR14187">
    <property type="entry name" value="ALPHA KINASE/ELONGATION FACTOR 2 KINASE"/>
    <property type="match status" value="1"/>
</dbReference>
<dbReference type="EMBL" id="CP111014">
    <property type="protein sequence ID" value="WAQ99518.1"/>
    <property type="molecule type" value="Genomic_DNA"/>
</dbReference>
<evidence type="ECO:0000256" key="3">
    <source>
        <dbReference type="ARBA" id="ARBA00022840"/>
    </source>
</evidence>
<dbReference type="CDD" id="cd10229">
    <property type="entry name" value="ASKHA_NBD_HSP70_HSPA12"/>
    <property type="match status" value="1"/>
</dbReference>